<feature type="transmembrane region" description="Helical" evidence="1">
    <location>
        <begin position="206"/>
        <end position="231"/>
    </location>
</feature>
<feature type="transmembrane region" description="Helical" evidence="1">
    <location>
        <begin position="172"/>
        <end position="194"/>
    </location>
</feature>
<name>A0ABW1SK19_9LACO</name>
<dbReference type="PROSITE" id="PS51704">
    <property type="entry name" value="GP_PDE"/>
    <property type="match status" value="1"/>
</dbReference>
<dbReference type="EMBL" id="JBHSSE010000018">
    <property type="protein sequence ID" value="MFC6201985.1"/>
    <property type="molecule type" value="Genomic_DNA"/>
</dbReference>
<feature type="transmembrane region" description="Helical" evidence="1">
    <location>
        <begin position="44"/>
        <end position="61"/>
    </location>
</feature>
<dbReference type="PANTHER" id="PTHR46211">
    <property type="entry name" value="GLYCEROPHOSPHORYL DIESTER PHOSPHODIESTERASE"/>
    <property type="match status" value="1"/>
</dbReference>
<comment type="caution">
    <text evidence="3">The sequence shown here is derived from an EMBL/GenBank/DDBJ whole genome shotgun (WGS) entry which is preliminary data.</text>
</comment>
<dbReference type="SUPFAM" id="SSF51695">
    <property type="entry name" value="PLC-like phosphodiesterases"/>
    <property type="match status" value="1"/>
</dbReference>
<keyword evidence="1" id="KW-1133">Transmembrane helix</keyword>
<evidence type="ECO:0000313" key="3">
    <source>
        <dbReference type="EMBL" id="MFC6201985.1"/>
    </source>
</evidence>
<protein>
    <submittedName>
        <fullName evidence="3">Glycerophosphodiester phosphodiesterase family protein</fullName>
    </submittedName>
</protein>
<dbReference type="Proteomes" id="UP001596171">
    <property type="component" value="Unassembled WGS sequence"/>
</dbReference>
<feature type="transmembrane region" description="Helical" evidence="1">
    <location>
        <begin position="121"/>
        <end position="140"/>
    </location>
</feature>
<keyword evidence="1" id="KW-0812">Transmembrane</keyword>
<dbReference type="PANTHER" id="PTHR46211:SF8">
    <property type="entry name" value="PHOSPHODIESTERASE"/>
    <property type="match status" value="1"/>
</dbReference>
<feature type="domain" description="GP-PDE" evidence="2">
    <location>
        <begin position="269"/>
        <end position="498"/>
    </location>
</feature>
<proteinExistence type="predicted"/>
<keyword evidence="4" id="KW-1185">Reference proteome</keyword>
<feature type="transmembrane region" description="Helical" evidence="1">
    <location>
        <begin position="20"/>
        <end position="38"/>
    </location>
</feature>
<feature type="transmembrane region" description="Helical" evidence="1">
    <location>
        <begin position="243"/>
        <end position="261"/>
    </location>
</feature>
<evidence type="ECO:0000256" key="1">
    <source>
        <dbReference type="SAM" id="Phobius"/>
    </source>
</evidence>
<keyword evidence="1" id="KW-0472">Membrane</keyword>
<dbReference type="RefSeq" id="WP_137615612.1">
    <property type="nucleotide sequence ID" value="NZ_BJDI01000003.1"/>
</dbReference>
<organism evidence="3 4">
    <name type="scientific">Lactiplantibacillus nangangensis</name>
    <dbReference type="NCBI Taxonomy" id="2559917"/>
    <lineage>
        <taxon>Bacteria</taxon>
        <taxon>Bacillati</taxon>
        <taxon>Bacillota</taxon>
        <taxon>Bacilli</taxon>
        <taxon>Lactobacillales</taxon>
        <taxon>Lactobacillaceae</taxon>
        <taxon>Lactiplantibacillus</taxon>
    </lineage>
</organism>
<dbReference type="InterPro" id="IPR030395">
    <property type="entry name" value="GP_PDE_dom"/>
</dbReference>
<sequence>MLARGRHNLRLGLASLQGPFGCWWFGGLGLAVAVKWLGIQVGGWVSGIGLLVLSCWLPLVAERMGPQHWSWRQWGLIWVSQLALALLWLPLGWGGYLATLQASLQLPADWQNHLFMTRYDWLPWLVPIWLVLWLGSFKWLPAWRAQLRQPTSWRQLWVTGWHQRWWAVVRRLARLGLMLIGWLILAVGLVLVTGGLELMSVPVGRVAAIVSLTGLQVVGWVILAGWWADWFEQPLSVGQVRQHWWFVGLSLLALVFSLGWLQTPPTTAPAIIAHRGVNGEDGVQNTTGALKRTVKATRPAMVEMDIQPTADAHWVVMHDPTLRNLADRPGPVQAYQLDQLAGLPLAEHGQHGELSTFDHYLATAHRLRQPLLVEIKAVGNAVQLISPFADRYAKVLEQRGSAVHSLDYTVIVRLKQRTQKIRVGYITPFYLTNFTTNVADFYSLQALTITREQLAAAKRSGKPVYLWTVDRGSMMQRLSTMRPAGLITNQPGRLRRLQQQPQHYYFYQLINWLINL</sequence>
<dbReference type="InterPro" id="IPR017946">
    <property type="entry name" value="PLC-like_Pdiesterase_TIM-brl"/>
</dbReference>
<reference evidence="4" key="1">
    <citation type="journal article" date="2019" name="Int. J. Syst. Evol. Microbiol.">
        <title>The Global Catalogue of Microorganisms (GCM) 10K type strain sequencing project: providing services to taxonomists for standard genome sequencing and annotation.</title>
        <authorList>
            <consortium name="The Broad Institute Genomics Platform"/>
            <consortium name="The Broad Institute Genome Sequencing Center for Infectious Disease"/>
            <person name="Wu L."/>
            <person name="Ma J."/>
        </authorList>
    </citation>
    <scope>NUCLEOTIDE SEQUENCE [LARGE SCALE GENOMIC DNA]</scope>
    <source>
        <strain evidence="4">CCM 8930</strain>
    </source>
</reference>
<dbReference type="Pfam" id="PF03009">
    <property type="entry name" value="GDPD"/>
    <property type="match status" value="1"/>
</dbReference>
<gene>
    <name evidence="3" type="ORF">ACFP1L_08900</name>
</gene>
<accession>A0ABW1SK19</accession>
<feature type="transmembrane region" description="Helical" evidence="1">
    <location>
        <begin position="82"/>
        <end position="101"/>
    </location>
</feature>
<evidence type="ECO:0000259" key="2">
    <source>
        <dbReference type="PROSITE" id="PS51704"/>
    </source>
</evidence>
<evidence type="ECO:0000313" key="4">
    <source>
        <dbReference type="Proteomes" id="UP001596171"/>
    </source>
</evidence>
<dbReference type="Gene3D" id="3.20.20.190">
    <property type="entry name" value="Phosphatidylinositol (PI) phosphodiesterase"/>
    <property type="match status" value="1"/>
</dbReference>